<proteinExistence type="predicted"/>
<reference evidence="1 2" key="1">
    <citation type="submission" date="2017-08" db="EMBL/GenBank/DDBJ databases">
        <title>Substantial Increase in Enzyme Production by Combined Drug-Resistance Mutations in Paenibacillus agaridevorans.</title>
        <authorList>
            <person name="Tanaka Y."/>
            <person name="Funane K."/>
            <person name="Hosaka T."/>
            <person name="Shiwa Y."/>
            <person name="Fujita N."/>
            <person name="Miyazaki T."/>
            <person name="Yoshikawa H."/>
            <person name="Murakami K."/>
            <person name="Kasahara K."/>
            <person name="Inaoka T."/>
            <person name="Hiraga Y."/>
            <person name="Ochi K."/>
        </authorList>
    </citation>
    <scope>NUCLEOTIDE SEQUENCE [LARGE SCALE GENOMIC DNA]</scope>
    <source>
        <strain evidence="1 2">T-3040</strain>
    </source>
</reference>
<comment type="caution">
    <text evidence="1">The sequence shown here is derived from an EMBL/GenBank/DDBJ whole genome shotgun (WGS) entry which is preliminary data.</text>
</comment>
<organism evidence="1 2">
    <name type="scientific">Paenibacillus agaridevorans</name>
    <dbReference type="NCBI Taxonomy" id="171404"/>
    <lineage>
        <taxon>Bacteria</taxon>
        <taxon>Bacillati</taxon>
        <taxon>Bacillota</taxon>
        <taxon>Bacilli</taxon>
        <taxon>Bacillales</taxon>
        <taxon>Paenibacillaceae</taxon>
        <taxon>Paenibacillus</taxon>
    </lineage>
</organism>
<evidence type="ECO:0000313" key="1">
    <source>
        <dbReference type="EMBL" id="GBG08539.1"/>
    </source>
</evidence>
<dbReference type="AlphaFoldDB" id="A0A2R5ESA1"/>
<dbReference type="RefSeq" id="WP_258234990.1">
    <property type="nucleotide sequence ID" value="NZ_BDQX01000171.1"/>
</dbReference>
<keyword evidence="2" id="KW-1185">Reference proteome</keyword>
<accession>A0A2R5ESA1</accession>
<dbReference type="EMBL" id="BDQX01000171">
    <property type="protein sequence ID" value="GBG08539.1"/>
    <property type="molecule type" value="Genomic_DNA"/>
</dbReference>
<sequence length="373" mass="42137">MKDNAKKKKVAAIVTEYRYNSHAEVILGRLLGSFQYEPQIEVVSIYTDQVPKGDMSREEAKKHRIPICATIGEAIRAAHSEGPVDGVVIIGEHGDYPFNEKGMHMYPRRRFLEETIAALDELGLAVPIFSDKHLAYDFNDALWMYNGMKVRNIPFLGGSSIPHADPVPAFDPENLKTLSEILMISNGGLEAYGFHAMDIMQSLAERRTGGETGVRSVQLIDGVGGEVWAMMDRGEWPEELLLHALQAYPDLPNVIPRESEPEPALFIIEYKDGTKGYIIQFKRLTELWGYAYRYGENQVAAAVCDSDLDRPFKHFERLTQIIEAFIMTGEPPFPMERTLLSTGMICLAMESLYNRRKMDTPALEITYSPFESY</sequence>
<dbReference type="Proteomes" id="UP000245202">
    <property type="component" value="Unassembled WGS sequence"/>
</dbReference>
<protein>
    <submittedName>
        <fullName evidence="1">Uncharacterized protein</fullName>
    </submittedName>
</protein>
<evidence type="ECO:0000313" key="2">
    <source>
        <dbReference type="Proteomes" id="UP000245202"/>
    </source>
</evidence>
<gene>
    <name evidence="1" type="ORF">PAT3040_03126</name>
</gene>
<name>A0A2R5ESA1_9BACL</name>